<dbReference type="Pfam" id="PF08477">
    <property type="entry name" value="Roc"/>
    <property type="match status" value="1"/>
</dbReference>
<organism evidence="3 4">
    <name type="scientific">Nezara viridula</name>
    <name type="common">Southern green stink bug</name>
    <name type="synonym">Cimex viridulus</name>
    <dbReference type="NCBI Taxonomy" id="85310"/>
    <lineage>
        <taxon>Eukaryota</taxon>
        <taxon>Metazoa</taxon>
        <taxon>Ecdysozoa</taxon>
        <taxon>Arthropoda</taxon>
        <taxon>Hexapoda</taxon>
        <taxon>Insecta</taxon>
        <taxon>Pterygota</taxon>
        <taxon>Neoptera</taxon>
        <taxon>Paraneoptera</taxon>
        <taxon>Hemiptera</taxon>
        <taxon>Heteroptera</taxon>
        <taxon>Panheteroptera</taxon>
        <taxon>Pentatomomorpha</taxon>
        <taxon>Pentatomoidea</taxon>
        <taxon>Pentatomidae</taxon>
        <taxon>Pentatominae</taxon>
        <taxon>Nezara</taxon>
    </lineage>
</organism>
<dbReference type="EMBL" id="OV725083">
    <property type="protein sequence ID" value="CAH1408339.1"/>
    <property type="molecule type" value="Genomic_DNA"/>
</dbReference>
<keyword evidence="1" id="KW-0547">Nucleotide-binding</keyword>
<dbReference type="SUPFAM" id="SSF52540">
    <property type="entry name" value="P-loop containing nucleoside triphosphate hydrolases"/>
    <property type="match status" value="1"/>
</dbReference>
<sequence>MIKLKIVLIGPSKSGKSTIANFLSEAIDYTNTEYRPTPGVRILEFELKNNESSQTEIELWDCSGEMRYESYWPVFLWNAHGVILIYNPEDMEQSSQLEKYYEQFVTNSYVPKKNTLIMAHTKKTGFKASMPDFGDEMSKTTYERVNIFEDSDKLRNVFENYISMVVTDAVDFDQDDLSHFSMSL</sequence>
<keyword evidence="4" id="KW-1185">Reference proteome</keyword>
<name>A0A9P0MV63_NEZVI</name>
<evidence type="ECO:0000256" key="1">
    <source>
        <dbReference type="ARBA" id="ARBA00022741"/>
    </source>
</evidence>
<keyword evidence="2" id="KW-0342">GTP-binding</keyword>
<evidence type="ECO:0000256" key="2">
    <source>
        <dbReference type="ARBA" id="ARBA00023134"/>
    </source>
</evidence>
<dbReference type="Proteomes" id="UP001152798">
    <property type="component" value="Chromosome 7"/>
</dbReference>
<gene>
    <name evidence="3" type="ORF">NEZAVI_LOCUS15890</name>
</gene>
<dbReference type="OrthoDB" id="275177at2759"/>
<accession>A0A9P0MV63</accession>
<evidence type="ECO:0008006" key="5">
    <source>
        <dbReference type="Google" id="ProtNLM"/>
    </source>
</evidence>
<reference evidence="3" key="1">
    <citation type="submission" date="2022-01" db="EMBL/GenBank/DDBJ databases">
        <authorList>
            <person name="King R."/>
        </authorList>
    </citation>
    <scope>NUCLEOTIDE SEQUENCE</scope>
</reference>
<protein>
    <recommendedName>
        <fullName evidence="5">Intraflagellar transport protein 22 homolog</fullName>
    </recommendedName>
</protein>
<dbReference type="PANTHER" id="PTHR24073">
    <property type="entry name" value="DRAB5-RELATED"/>
    <property type="match status" value="1"/>
</dbReference>
<dbReference type="AlphaFoldDB" id="A0A9P0MV63"/>
<evidence type="ECO:0000313" key="3">
    <source>
        <dbReference type="EMBL" id="CAH1408339.1"/>
    </source>
</evidence>
<evidence type="ECO:0000313" key="4">
    <source>
        <dbReference type="Proteomes" id="UP001152798"/>
    </source>
</evidence>
<proteinExistence type="predicted"/>
<dbReference type="InterPro" id="IPR027417">
    <property type="entry name" value="P-loop_NTPase"/>
</dbReference>
<dbReference type="GO" id="GO:0005525">
    <property type="term" value="F:GTP binding"/>
    <property type="evidence" value="ECO:0007669"/>
    <property type="project" value="UniProtKB-KW"/>
</dbReference>
<dbReference type="Gene3D" id="3.40.50.300">
    <property type="entry name" value="P-loop containing nucleotide triphosphate hydrolases"/>
    <property type="match status" value="1"/>
</dbReference>